<protein>
    <submittedName>
        <fullName evidence="1">Uncharacterized protein</fullName>
    </submittedName>
</protein>
<proteinExistence type="predicted"/>
<evidence type="ECO:0000313" key="1">
    <source>
        <dbReference type="EMBL" id="PCH13880.1"/>
    </source>
</evidence>
<dbReference type="Proteomes" id="UP000217465">
    <property type="component" value="Unassembled WGS sequence"/>
</dbReference>
<name>A0A854WIG8_9STRE</name>
<reference evidence="1 3" key="1">
    <citation type="submission" date="2016-06" db="EMBL/GenBank/DDBJ databases">
        <authorList>
            <person name="Haines A.N."/>
            <person name="Council K.R."/>
        </authorList>
    </citation>
    <scope>NUCLEOTIDE SEQUENCE [LARGE SCALE GENOMIC DNA]</scope>
    <source>
        <strain evidence="1 3">SP158-29</strain>
    </source>
</reference>
<sequence>MRNISDWELQSWERATKRGKKVVVELREPLKKPIIKTNIDFFEAMRVTKDFSLRRSGESEHKITFAYDKYIPEDEVQDTLKSLQEHSTQILYEMGMKAKYYALDQRITNLENELKDNDEVKIVIDGHELAKATVEFTDRDIILKRLRGVV</sequence>
<accession>A0A854WIG8</accession>
<comment type="caution">
    <text evidence="1">The sequence shown here is derived from an EMBL/GenBank/DDBJ whole genome shotgun (WGS) entry which is preliminary data.</text>
</comment>
<dbReference type="EMBL" id="NSGR01000003">
    <property type="protein sequence ID" value="PCH14146.1"/>
    <property type="molecule type" value="Genomic_DNA"/>
</dbReference>
<organism evidence="1 3">
    <name type="scientific">Streptococcus parauberis</name>
    <dbReference type="NCBI Taxonomy" id="1348"/>
    <lineage>
        <taxon>Bacteria</taxon>
        <taxon>Bacillati</taxon>
        <taxon>Bacillota</taxon>
        <taxon>Bacilli</taxon>
        <taxon>Lactobacillales</taxon>
        <taxon>Streptococcaceae</taxon>
        <taxon>Streptococcus</taxon>
    </lineage>
</organism>
<evidence type="ECO:0000313" key="2">
    <source>
        <dbReference type="EMBL" id="PCH14146.1"/>
    </source>
</evidence>
<evidence type="ECO:0000313" key="3">
    <source>
        <dbReference type="Proteomes" id="UP000217465"/>
    </source>
</evidence>
<gene>
    <name evidence="2" type="ORF">A9Y57_00149</name>
    <name evidence="1" type="ORF">A9Y57_00515</name>
</gene>
<dbReference type="EMBL" id="NSGR01000004">
    <property type="protein sequence ID" value="PCH13880.1"/>
    <property type="molecule type" value="Genomic_DNA"/>
</dbReference>
<dbReference type="AlphaFoldDB" id="A0A854WIG8"/>
<dbReference type="RefSeq" id="WP_096633232.1">
    <property type="nucleotide sequence ID" value="NZ_NSGR01000003.1"/>
</dbReference>